<evidence type="ECO:0000313" key="2">
    <source>
        <dbReference type="Proteomes" id="UP000295696"/>
    </source>
</evidence>
<gene>
    <name evidence="1" type="ORF">EDD52_1191</name>
</gene>
<accession>A0A4R3J1P9</accession>
<dbReference type="AlphaFoldDB" id="A0A4R3J1P9"/>
<keyword evidence="2" id="KW-1185">Reference proteome</keyword>
<proteinExistence type="predicted"/>
<feature type="non-terminal residue" evidence="1">
    <location>
        <position position="1"/>
    </location>
</feature>
<comment type="caution">
    <text evidence="1">The sequence shown here is derived from an EMBL/GenBank/DDBJ whole genome shotgun (WGS) entry which is preliminary data.</text>
</comment>
<dbReference type="Proteomes" id="UP000295696">
    <property type="component" value="Unassembled WGS sequence"/>
</dbReference>
<dbReference type="EMBL" id="SLZU01000019">
    <property type="protein sequence ID" value="TCS59698.1"/>
    <property type="molecule type" value="Genomic_DNA"/>
</dbReference>
<sequence>FVNPDDLASRVATSLANVEPTRRFRDALRPPVMMGDMERIFAKDELEDTSLATIKAGLVSMATESARGIPAPALHVDLSHDWWSTRLLLYTALARKYVGVSCLLITESLEDPDPKEHFVGLISVETAMERLLELHKDLEGKIDEIEARNDMFPDAPTELEEEIDQDVTTFKAAFSAAKMKPENQRKLDVTAYQLQRWMGDAMLTRPVSIKDIESPTRIDLALVSRFPHRFVPIHAESGLAPKGRNPNTGGKCWVIDQSDLATTLSEFFLSDQFGS</sequence>
<dbReference type="RefSeq" id="WP_165907586.1">
    <property type="nucleotide sequence ID" value="NZ_SLZU01000019.1"/>
</dbReference>
<organism evidence="1 2">
    <name type="scientific">Primorskyibacter sedentarius</name>
    <dbReference type="NCBI Taxonomy" id="745311"/>
    <lineage>
        <taxon>Bacteria</taxon>
        <taxon>Pseudomonadati</taxon>
        <taxon>Pseudomonadota</taxon>
        <taxon>Alphaproteobacteria</taxon>
        <taxon>Rhodobacterales</taxon>
        <taxon>Roseobacteraceae</taxon>
        <taxon>Primorskyibacter</taxon>
    </lineage>
</organism>
<reference evidence="1 2" key="1">
    <citation type="submission" date="2019-03" db="EMBL/GenBank/DDBJ databases">
        <title>Genomic Encyclopedia of Type Strains, Phase IV (KMG-IV): sequencing the most valuable type-strain genomes for metagenomic binning, comparative biology and taxonomic classification.</title>
        <authorList>
            <person name="Goeker M."/>
        </authorList>
    </citation>
    <scope>NUCLEOTIDE SEQUENCE [LARGE SCALE GENOMIC DNA]</scope>
    <source>
        <strain evidence="1 2">DSM 104836</strain>
    </source>
</reference>
<evidence type="ECO:0000313" key="1">
    <source>
        <dbReference type="EMBL" id="TCS59698.1"/>
    </source>
</evidence>
<name>A0A4R3J1P9_9RHOB</name>
<protein>
    <submittedName>
        <fullName evidence="1">Uncharacterized protein</fullName>
    </submittedName>
</protein>